<dbReference type="AlphaFoldDB" id="A0A517L923"/>
<reference evidence="7 8" key="1">
    <citation type="submission" date="2019-07" db="EMBL/GenBank/DDBJ databases">
        <title>Finished genome of Venturia effusa.</title>
        <authorList>
            <person name="Young C.A."/>
            <person name="Cox M.P."/>
            <person name="Ganley A.R.D."/>
            <person name="David W.J."/>
        </authorList>
    </citation>
    <scope>NUCLEOTIDE SEQUENCE [LARGE SCALE GENOMIC DNA]</scope>
    <source>
        <strain evidence="8">albino</strain>
    </source>
</reference>
<dbReference type="InterPro" id="IPR009057">
    <property type="entry name" value="Homeodomain-like_sf"/>
</dbReference>
<evidence type="ECO:0000313" key="7">
    <source>
        <dbReference type="EMBL" id="QDS72128.1"/>
    </source>
</evidence>
<dbReference type="InterPro" id="IPR001356">
    <property type="entry name" value="HD"/>
</dbReference>
<evidence type="ECO:0000256" key="5">
    <source>
        <dbReference type="SAM" id="MobiDB-lite"/>
    </source>
</evidence>
<evidence type="ECO:0000313" key="8">
    <source>
        <dbReference type="Proteomes" id="UP000316270"/>
    </source>
</evidence>
<evidence type="ECO:0000256" key="3">
    <source>
        <dbReference type="PROSITE-ProRule" id="PRU00108"/>
    </source>
</evidence>
<evidence type="ECO:0000259" key="6">
    <source>
        <dbReference type="PROSITE" id="PS50071"/>
    </source>
</evidence>
<name>A0A517L923_9PEZI</name>
<keyword evidence="2 3" id="KW-0371">Homeobox</keyword>
<evidence type="ECO:0000256" key="1">
    <source>
        <dbReference type="ARBA" id="ARBA00023125"/>
    </source>
</evidence>
<dbReference type="CDD" id="cd00086">
    <property type="entry name" value="homeodomain"/>
    <property type="match status" value="1"/>
</dbReference>
<dbReference type="GO" id="GO:0005634">
    <property type="term" value="C:nucleus"/>
    <property type="evidence" value="ECO:0007669"/>
    <property type="project" value="UniProtKB-SubCell"/>
</dbReference>
<dbReference type="SMART" id="SM00389">
    <property type="entry name" value="HOX"/>
    <property type="match status" value="1"/>
</dbReference>
<keyword evidence="8" id="KW-1185">Reference proteome</keyword>
<dbReference type="PANTHER" id="PTHR24324:SF9">
    <property type="entry name" value="HOMEOBOX DOMAIN-CONTAINING PROTEIN"/>
    <property type="match status" value="1"/>
</dbReference>
<gene>
    <name evidence="7" type="ORF">FKW77_003903</name>
</gene>
<keyword evidence="3 4" id="KW-0539">Nucleus</keyword>
<dbReference type="GO" id="GO:0000978">
    <property type="term" value="F:RNA polymerase II cis-regulatory region sequence-specific DNA binding"/>
    <property type="evidence" value="ECO:0007669"/>
    <property type="project" value="TreeGrafter"/>
</dbReference>
<dbReference type="PROSITE" id="PS50071">
    <property type="entry name" value="HOMEOBOX_2"/>
    <property type="match status" value="1"/>
</dbReference>
<feature type="DNA-binding region" description="Homeobox" evidence="3">
    <location>
        <begin position="173"/>
        <end position="232"/>
    </location>
</feature>
<dbReference type="Gene3D" id="1.10.10.60">
    <property type="entry name" value="Homeodomain-like"/>
    <property type="match status" value="1"/>
</dbReference>
<dbReference type="EMBL" id="CP042191">
    <property type="protein sequence ID" value="QDS72128.1"/>
    <property type="molecule type" value="Genomic_DNA"/>
</dbReference>
<dbReference type="InterPro" id="IPR051000">
    <property type="entry name" value="Homeobox_DNA-bind_prot"/>
</dbReference>
<comment type="subcellular location">
    <subcellularLocation>
        <location evidence="3 4">Nucleus</location>
    </subcellularLocation>
</comment>
<evidence type="ECO:0000256" key="2">
    <source>
        <dbReference type="ARBA" id="ARBA00023155"/>
    </source>
</evidence>
<keyword evidence="1 3" id="KW-0238">DNA-binding</keyword>
<dbReference type="Pfam" id="PF00046">
    <property type="entry name" value="Homeodomain"/>
    <property type="match status" value="1"/>
</dbReference>
<accession>A0A517L923</accession>
<dbReference type="PANTHER" id="PTHR24324">
    <property type="entry name" value="HOMEOBOX PROTEIN HHEX"/>
    <property type="match status" value="1"/>
</dbReference>
<dbReference type="OrthoDB" id="6159439at2759"/>
<feature type="region of interest" description="Disordered" evidence="5">
    <location>
        <begin position="351"/>
        <end position="374"/>
    </location>
</feature>
<dbReference type="SUPFAM" id="SSF46689">
    <property type="entry name" value="Homeodomain-like"/>
    <property type="match status" value="1"/>
</dbReference>
<dbReference type="Proteomes" id="UP000316270">
    <property type="component" value="Chromosome 7"/>
</dbReference>
<dbReference type="GO" id="GO:0030154">
    <property type="term" value="P:cell differentiation"/>
    <property type="evidence" value="ECO:0007669"/>
    <property type="project" value="TreeGrafter"/>
</dbReference>
<protein>
    <recommendedName>
        <fullName evidence="6">Homeobox domain-containing protein</fullName>
    </recommendedName>
</protein>
<dbReference type="STRING" id="50376.A0A517L923"/>
<organism evidence="7 8">
    <name type="scientific">Venturia effusa</name>
    <dbReference type="NCBI Taxonomy" id="50376"/>
    <lineage>
        <taxon>Eukaryota</taxon>
        <taxon>Fungi</taxon>
        <taxon>Dikarya</taxon>
        <taxon>Ascomycota</taxon>
        <taxon>Pezizomycotina</taxon>
        <taxon>Dothideomycetes</taxon>
        <taxon>Pleosporomycetidae</taxon>
        <taxon>Venturiales</taxon>
        <taxon>Venturiaceae</taxon>
        <taxon>Venturia</taxon>
    </lineage>
</organism>
<evidence type="ECO:0000256" key="4">
    <source>
        <dbReference type="RuleBase" id="RU000682"/>
    </source>
</evidence>
<sequence>MPNNDILTMTGGLPPSAFSLSELTACDDVSLDISNDLPFENIRPVTDNSSWNPVERSWNDEMSSVKGYNQVGLDHDRTQDILTTPFSTYVDSDFELLANDWTGEFCGDIIMGSSTLDQDSTHQGSQINDWLADSVLGSGQLASEPLCPPLAEAPGETPHEFLTRKAVPAESKAGKRRSAFSSEAKAALENSFRIEPYPDAAEIASIAKRGKMSTKQVKTWFSNKRNRSQPPEDQGADITVSTGSLTRTKLTRRSLEALQSESGEVTSKWERQAPRINPSDPKLICPFCLLCSLNWPDRVDHVATHFKEAWMSDFNWKETTTSSWAECYFRVQDEYFERLQYLSSREHDLANSASSPIKHPCRQSRQSQSREEIYPESRYASVERDIEHGRAYLAQLHQLRARRNDVLQAYCRAFQRSNDEIRNGELYDNLEIYIKSTQRAMRFTTAIMDETKAKIDVHQAELRELMACSVTST</sequence>
<proteinExistence type="predicted"/>
<dbReference type="GO" id="GO:0006357">
    <property type="term" value="P:regulation of transcription by RNA polymerase II"/>
    <property type="evidence" value="ECO:0007669"/>
    <property type="project" value="TreeGrafter"/>
</dbReference>
<feature type="domain" description="Homeobox" evidence="6">
    <location>
        <begin position="171"/>
        <end position="231"/>
    </location>
</feature>